<dbReference type="GO" id="GO:0009252">
    <property type="term" value="P:peptidoglycan biosynthetic process"/>
    <property type="evidence" value="ECO:0007669"/>
    <property type="project" value="UniProtKB-UniRule"/>
</dbReference>
<dbReference type="NCBIfam" id="TIGR00247">
    <property type="entry name" value="endolytic transglycosylase MltG"/>
    <property type="match status" value="1"/>
</dbReference>
<evidence type="ECO:0000256" key="4">
    <source>
        <dbReference type="ARBA" id="ARBA00023136"/>
    </source>
</evidence>
<dbReference type="GO" id="GO:0071555">
    <property type="term" value="P:cell wall organization"/>
    <property type="evidence" value="ECO:0007669"/>
    <property type="project" value="UniProtKB-KW"/>
</dbReference>
<dbReference type="InterPro" id="IPR003770">
    <property type="entry name" value="MLTG-like"/>
</dbReference>
<dbReference type="HAMAP" id="MF_02065">
    <property type="entry name" value="MltG"/>
    <property type="match status" value="1"/>
</dbReference>
<keyword evidence="5 7" id="KW-0456">Lyase</keyword>
<comment type="catalytic activity">
    <reaction evidence="7">
        <text>a peptidoglycan chain = a peptidoglycan chain with N-acetyl-1,6-anhydromuramyl-[peptide] at the reducing end + a peptidoglycan chain with N-acetylglucosamine at the non-reducing end.</text>
        <dbReference type="EC" id="4.2.2.29"/>
    </reaction>
</comment>
<feature type="compositionally biased region" description="Basic and acidic residues" evidence="8">
    <location>
        <begin position="151"/>
        <end position="161"/>
    </location>
</feature>
<keyword evidence="6 7" id="KW-0961">Cell wall biogenesis/degradation</keyword>
<sequence length="740" mass="80241">MNDNDGYEDGSRRSRRAGRDPYGSPEERGYREPDPLTDPWERAPVQAHQGARAAGWPDPGAGTSGPVAERRGRRAAPGPVEPEAGFDPASRPRGRRHRPDPALDGDLASEVPRVPPPAPPGTPASGLDIGERSAGRRRRGGTDDPPPSRDGAGREERDLAAPRRARRIEDDPLADTADSHGGHGAPSGGHRRGEGDGRGGDLPPRRRRARRGRDEPGDDEFDAPGEEDSRSAAPRRGRAERSDDMTSVIGAFELPAEDPDEPVERRSRRSRSRDVDLDDEEVGSGRRGRRSRGRDDEEDEGGSRRCSRSRSREADLDDEEVGSGRRGRRSRGRDDEEDEGGARRRSRSRGRDADPDDDEEAPAPRRARSRARGDDDAEGTGERRGGSRRAPRRRAGRRRPAKWLVVTAAVVILGGGVGGAVVLRPYLFPPDYDGEGTGEVEVVIEAGDTGADVGAALQEAGVVASVRAFTNAITDEAGITPGTYRLRSQMSADAAVELLSDPASRVGVQVTIREGLRSSSILEEISANTEIPLEELEAAYNDTEALGLPEYATAGPEGYLFPDTYMFEPNAEAVDILKQMVDRYKQMAEELDLEARAQETGYTPNEIMAMAAIIQAESGGVEDMPKISRVIYNRLEIDMELGMDSTCFYAIGEYGIALNNAQLQACRDSGSEYATYYRSGLPIGPIVSPGADAINAALDPAEGEWLFFVATDPENGITEFAETEAEFLELVDKFQQSQQN</sequence>
<comment type="subcellular location">
    <subcellularLocation>
        <location evidence="7">Cell membrane</location>
        <topology evidence="7">Single-pass membrane protein</topology>
    </subcellularLocation>
</comment>
<evidence type="ECO:0000256" key="1">
    <source>
        <dbReference type="ARBA" id="ARBA00022475"/>
    </source>
</evidence>
<evidence type="ECO:0000256" key="5">
    <source>
        <dbReference type="ARBA" id="ARBA00023239"/>
    </source>
</evidence>
<dbReference type="GO" id="GO:0008932">
    <property type="term" value="F:lytic endotransglycosylase activity"/>
    <property type="evidence" value="ECO:0007669"/>
    <property type="project" value="UniProtKB-UniRule"/>
</dbReference>
<evidence type="ECO:0000256" key="8">
    <source>
        <dbReference type="SAM" id="MobiDB-lite"/>
    </source>
</evidence>
<comment type="function">
    <text evidence="7">Functions as a peptidoglycan terminase that cleaves nascent peptidoglycan strands endolytically to terminate their elongation.</text>
</comment>
<dbReference type="PANTHER" id="PTHR30518:SF2">
    <property type="entry name" value="ENDOLYTIC MUREIN TRANSGLYCOSYLASE"/>
    <property type="match status" value="1"/>
</dbReference>
<feature type="transmembrane region" description="Helical" evidence="7">
    <location>
        <begin position="403"/>
        <end position="423"/>
    </location>
</feature>
<feature type="compositionally biased region" description="Acidic residues" evidence="8">
    <location>
        <begin position="216"/>
        <end position="226"/>
    </location>
</feature>
<dbReference type="OrthoDB" id="9814591at2"/>
<evidence type="ECO:0000313" key="10">
    <source>
        <dbReference type="Proteomes" id="UP000190637"/>
    </source>
</evidence>
<keyword evidence="1 7" id="KW-1003">Cell membrane</keyword>
<dbReference type="EC" id="4.2.2.29" evidence="7"/>
<dbReference type="Pfam" id="PF02618">
    <property type="entry name" value="YceG"/>
    <property type="match status" value="1"/>
</dbReference>
<accession>A0A1T4SJY3</accession>
<name>A0A1T4SJY3_9ACTN</name>
<gene>
    <name evidence="7" type="primary">mltG</name>
    <name evidence="9" type="ORF">SAMN02745673_03593</name>
</gene>
<organism evidence="9 10">
    <name type="scientific">Marinactinospora thermotolerans DSM 45154</name>
    <dbReference type="NCBI Taxonomy" id="1122192"/>
    <lineage>
        <taxon>Bacteria</taxon>
        <taxon>Bacillati</taxon>
        <taxon>Actinomycetota</taxon>
        <taxon>Actinomycetes</taxon>
        <taxon>Streptosporangiales</taxon>
        <taxon>Nocardiopsidaceae</taxon>
        <taxon>Marinactinospora</taxon>
    </lineage>
</organism>
<dbReference type="STRING" id="1122192.SAMN02745673_03593"/>
<feature type="site" description="Important for catalytic activity" evidence="7">
    <location>
        <position position="617"/>
    </location>
</feature>
<evidence type="ECO:0000313" key="9">
    <source>
        <dbReference type="EMBL" id="SKA28600.1"/>
    </source>
</evidence>
<keyword evidence="2 7" id="KW-0812">Transmembrane</keyword>
<keyword evidence="4 7" id="KW-0472">Membrane</keyword>
<dbReference type="Gene3D" id="3.30.1490.480">
    <property type="entry name" value="Endolytic murein transglycosylase"/>
    <property type="match status" value="1"/>
</dbReference>
<keyword evidence="3 7" id="KW-1133">Transmembrane helix</keyword>
<dbReference type="Proteomes" id="UP000190637">
    <property type="component" value="Unassembled WGS sequence"/>
</dbReference>
<reference evidence="9 10" key="1">
    <citation type="submission" date="2017-02" db="EMBL/GenBank/DDBJ databases">
        <authorList>
            <person name="Peterson S.W."/>
        </authorList>
    </citation>
    <scope>NUCLEOTIDE SEQUENCE [LARGE SCALE GENOMIC DNA]</scope>
    <source>
        <strain evidence="9 10">DSM 45154</strain>
    </source>
</reference>
<evidence type="ECO:0000256" key="2">
    <source>
        <dbReference type="ARBA" id="ARBA00022692"/>
    </source>
</evidence>
<feature type="compositionally biased region" description="Basic residues" evidence="8">
    <location>
        <begin position="386"/>
        <end position="398"/>
    </location>
</feature>
<dbReference type="AlphaFoldDB" id="A0A1T4SJY3"/>
<evidence type="ECO:0000256" key="3">
    <source>
        <dbReference type="ARBA" id="ARBA00022989"/>
    </source>
</evidence>
<dbReference type="PANTHER" id="PTHR30518">
    <property type="entry name" value="ENDOLYTIC MUREIN TRANSGLYCOSYLASE"/>
    <property type="match status" value="1"/>
</dbReference>
<evidence type="ECO:0000256" key="6">
    <source>
        <dbReference type="ARBA" id="ARBA00023316"/>
    </source>
</evidence>
<protein>
    <recommendedName>
        <fullName evidence="7">Endolytic murein transglycosylase</fullName>
        <ecNumber evidence="7">4.2.2.29</ecNumber>
    </recommendedName>
    <alternativeName>
        <fullName evidence="7">Peptidoglycan lytic transglycosylase</fullName>
    </alternativeName>
    <alternativeName>
        <fullName evidence="7">Peptidoglycan polymerization terminase</fullName>
    </alternativeName>
</protein>
<dbReference type="EMBL" id="FUWS01000010">
    <property type="protein sequence ID" value="SKA28600.1"/>
    <property type="molecule type" value="Genomic_DNA"/>
</dbReference>
<feature type="region of interest" description="Disordered" evidence="8">
    <location>
        <begin position="1"/>
        <end position="398"/>
    </location>
</feature>
<keyword evidence="10" id="KW-1185">Reference proteome</keyword>
<dbReference type="GO" id="GO:0005886">
    <property type="term" value="C:plasma membrane"/>
    <property type="evidence" value="ECO:0007669"/>
    <property type="project" value="UniProtKB-SubCell"/>
</dbReference>
<feature type="compositionally biased region" description="Basic and acidic residues" evidence="8">
    <location>
        <begin position="25"/>
        <end position="34"/>
    </location>
</feature>
<comment type="similarity">
    <text evidence="7">Belongs to the transglycosylase MltG family.</text>
</comment>
<feature type="compositionally biased region" description="Pro residues" evidence="8">
    <location>
        <begin position="113"/>
        <end position="122"/>
    </location>
</feature>
<evidence type="ECO:0000256" key="7">
    <source>
        <dbReference type="HAMAP-Rule" id="MF_02065"/>
    </source>
</evidence>
<proteinExistence type="inferred from homology"/>